<feature type="transmembrane region" description="Helical" evidence="1">
    <location>
        <begin position="57"/>
        <end position="81"/>
    </location>
</feature>
<gene>
    <name evidence="2" type="ORF">B7R54_08985</name>
</gene>
<evidence type="ECO:0000313" key="3">
    <source>
        <dbReference type="Proteomes" id="UP000256486"/>
    </source>
</evidence>
<protein>
    <submittedName>
        <fullName evidence="2">Uncharacterized protein</fullName>
    </submittedName>
</protein>
<evidence type="ECO:0000313" key="2">
    <source>
        <dbReference type="EMBL" id="RFA09351.1"/>
    </source>
</evidence>
<keyword evidence="1" id="KW-0812">Transmembrane</keyword>
<organism evidence="2 3">
    <name type="scientific">Subtercola boreus</name>
    <dbReference type="NCBI Taxonomy" id="120213"/>
    <lineage>
        <taxon>Bacteria</taxon>
        <taxon>Bacillati</taxon>
        <taxon>Actinomycetota</taxon>
        <taxon>Actinomycetes</taxon>
        <taxon>Micrococcales</taxon>
        <taxon>Microbacteriaceae</taxon>
        <taxon>Subtercola</taxon>
    </lineage>
</organism>
<reference evidence="2 3" key="1">
    <citation type="submission" date="2017-04" db="EMBL/GenBank/DDBJ databases">
        <title>Comparative genome analysis of Subtercola boreus.</title>
        <authorList>
            <person name="Cho Y.-J."/>
            <person name="Cho A."/>
            <person name="Kim O.-S."/>
            <person name="Lee J.-I."/>
        </authorList>
    </citation>
    <scope>NUCLEOTIDE SEQUENCE [LARGE SCALE GENOMIC DNA]</scope>
    <source>
        <strain evidence="2 3">K300</strain>
    </source>
</reference>
<dbReference type="EMBL" id="NBWZ01000001">
    <property type="protein sequence ID" value="RFA09351.1"/>
    <property type="molecule type" value="Genomic_DNA"/>
</dbReference>
<sequence length="126" mass="12840">MTNETQPRRRTTSISIVIVGLSGLAIVLAIPTEVVSISSFAHSAPGGAGIGWSPTDWLVYLHPISTSIACLVGTISVLLALQRRLMAPDEKSTVTLGLAAVGLVCALASAAYAAVPALPAASVSLF</sequence>
<keyword evidence="1" id="KW-1133">Transmembrane helix</keyword>
<comment type="caution">
    <text evidence="2">The sequence shown here is derived from an EMBL/GenBank/DDBJ whole genome shotgun (WGS) entry which is preliminary data.</text>
</comment>
<proteinExistence type="predicted"/>
<evidence type="ECO:0000256" key="1">
    <source>
        <dbReference type="SAM" id="Phobius"/>
    </source>
</evidence>
<accession>A0A3E0VI11</accession>
<dbReference type="RefSeq" id="WP_116414743.1">
    <property type="nucleotide sequence ID" value="NZ_NBWZ01000001.1"/>
</dbReference>
<feature type="transmembrane region" description="Helical" evidence="1">
    <location>
        <begin position="93"/>
        <end position="115"/>
    </location>
</feature>
<keyword evidence="3" id="KW-1185">Reference proteome</keyword>
<dbReference type="Proteomes" id="UP000256486">
    <property type="component" value="Unassembled WGS sequence"/>
</dbReference>
<feature type="transmembrane region" description="Helical" evidence="1">
    <location>
        <begin position="12"/>
        <end position="37"/>
    </location>
</feature>
<dbReference type="AlphaFoldDB" id="A0A3E0VI11"/>
<keyword evidence="1" id="KW-0472">Membrane</keyword>
<name>A0A3E0VI11_9MICO</name>